<accession>A0A6L7HVB8</accession>
<evidence type="ECO:0000256" key="5">
    <source>
        <dbReference type="ARBA" id="ARBA00022741"/>
    </source>
</evidence>
<evidence type="ECO:0000256" key="2">
    <source>
        <dbReference type="ARBA" id="ARBA00022490"/>
    </source>
</evidence>
<gene>
    <name evidence="8 10" type="primary">tilS</name>
    <name evidence="10" type="ORF">GNT65_06305</name>
</gene>
<evidence type="ECO:0000256" key="7">
    <source>
        <dbReference type="ARBA" id="ARBA00048539"/>
    </source>
</evidence>
<dbReference type="AlphaFoldDB" id="A0A6L7HVB8"/>
<keyword evidence="6 8" id="KW-0067">ATP-binding</keyword>
<dbReference type="SUPFAM" id="SSF52402">
    <property type="entry name" value="Adenine nucleotide alpha hydrolases-like"/>
    <property type="match status" value="1"/>
</dbReference>
<reference evidence="10 11" key="1">
    <citation type="submission" date="2019-12" db="EMBL/GenBank/DDBJ databases">
        <title>Shewanella insulae sp. nov., isolated from a tidal flat.</title>
        <authorList>
            <person name="Yoon J.-H."/>
        </authorList>
    </citation>
    <scope>NUCLEOTIDE SEQUENCE [LARGE SCALE GENOMIC DNA]</scope>
    <source>
        <strain evidence="10 11">JBTF-M18</strain>
    </source>
</reference>
<dbReference type="GO" id="GO:0006400">
    <property type="term" value="P:tRNA modification"/>
    <property type="evidence" value="ECO:0007669"/>
    <property type="project" value="UniProtKB-UniRule"/>
</dbReference>
<dbReference type="NCBIfam" id="TIGR02433">
    <property type="entry name" value="lysidine_TilS_C"/>
    <property type="match status" value="1"/>
</dbReference>
<dbReference type="Pfam" id="PF01171">
    <property type="entry name" value="ATP_bind_3"/>
    <property type="match status" value="1"/>
</dbReference>
<proteinExistence type="inferred from homology"/>
<organism evidence="10 11">
    <name type="scientific">Shewanella insulae</name>
    <dbReference type="NCBI Taxonomy" id="2681496"/>
    <lineage>
        <taxon>Bacteria</taxon>
        <taxon>Pseudomonadati</taxon>
        <taxon>Pseudomonadota</taxon>
        <taxon>Gammaproteobacteria</taxon>
        <taxon>Alteromonadales</taxon>
        <taxon>Shewanellaceae</taxon>
        <taxon>Shewanella</taxon>
    </lineage>
</organism>
<comment type="similarity">
    <text evidence="8">Belongs to the tRNA(Ile)-lysidine synthase family.</text>
</comment>
<keyword evidence="3 8" id="KW-0436">Ligase</keyword>
<evidence type="ECO:0000256" key="3">
    <source>
        <dbReference type="ARBA" id="ARBA00022598"/>
    </source>
</evidence>
<sequence length="467" mass="51434">MALNTFSPFDALTRILTCVKPLAGTNSGIRPGTKLVLAYSGGVDSEVLAHGLSRYAKQHPEFNYLLVHVHHGLSANAASWQAHCEGRAREYGLPISVKQVTVASGSRISLEAAAREARYDALRTELAPGDILITAHHQDDQLETLMLALKRGLGPKGLAAMGEVQSFTPDNLLLRPLLTTSRAQIETFAKAVGLSHIEDESNQDSRFDRNFLRNEVLPIITARWPAFAATASRSAQLCAEQQALIDEQVSLRLPAMLASVPYSQAAVLDLKALAEQPGRWRPHLLRGFIEHRGFALPSAAQLGDILAQLEAKADAQVAIRIKSMLLRRFQHRLYLEPVEVEARQARSLDELGTQPESLDATPLCWSLDSQSKLVANWSMTGPRLHLGEADEVRLCFGAPGGLRCHPHGRDKGRELKKLWQEFAVPTWERKRVPLIFSGEQLVAAVGLWVDKRYLAPDGEGGWQFSLA</sequence>
<dbReference type="PANTHER" id="PTHR43033">
    <property type="entry name" value="TRNA(ILE)-LYSIDINE SYNTHASE-RELATED"/>
    <property type="match status" value="1"/>
</dbReference>
<evidence type="ECO:0000256" key="6">
    <source>
        <dbReference type="ARBA" id="ARBA00022840"/>
    </source>
</evidence>
<dbReference type="InterPro" id="IPR012796">
    <property type="entry name" value="Lysidine-tRNA-synth_C"/>
</dbReference>
<dbReference type="Gene3D" id="1.20.59.20">
    <property type="match status" value="1"/>
</dbReference>
<evidence type="ECO:0000256" key="4">
    <source>
        <dbReference type="ARBA" id="ARBA00022694"/>
    </source>
</evidence>
<dbReference type="Gene3D" id="3.40.50.620">
    <property type="entry name" value="HUPs"/>
    <property type="match status" value="1"/>
</dbReference>
<dbReference type="InterPro" id="IPR015262">
    <property type="entry name" value="tRNA_Ile_lys_synt_subst-bd"/>
</dbReference>
<feature type="binding site" evidence="8">
    <location>
        <begin position="40"/>
        <end position="45"/>
    </location>
    <ligand>
        <name>ATP</name>
        <dbReference type="ChEBI" id="CHEBI:30616"/>
    </ligand>
</feature>
<dbReference type="InterPro" id="IPR011063">
    <property type="entry name" value="TilS/TtcA_N"/>
</dbReference>
<comment type="domain">
    <text evidence="8">The N-terminal region contains the highly conserved SGGXDS motif, predicted to be a P-loop motif involved in ATP binding.</text>
</comment>
<dbReference type="Pfam" id="PF11734">
    <property type="entry name" value="TilS_C"/>
    <property type="match status" value="1"/>
</dbReference>
<dbReference type="EMBL" id="WRPA01000004">
    <property type="protein sequence ID" value="MXR68287.1"/>
    <property type="molecule type" value="Genomic_DNA"/>
</dbReference>
<evidence type="ECO:0000259" key="9">
    <source>
        <dbReference type="SMART" id="SM00977"/>
    </source>
</evidence>
<dbReference type="GO" id="GO:0005737">
    <property type="term" value="C:cytoplasm"/>
    <property type="evidence" value="ECO:0007669"/>
    <property type="project" value="UniProtKB-SubCell"/>
</dbReference>
<keyword evidence="5 8" id="KW-0547">Nucleotide-binding</keyword>
<dbReference type="InterPro" id="IPR012094">
    <property type="entry name" value="tRNA_Ile_lys_synt"/>
</dbReference>
<keyword evidence="11" id="KW-1185">Reference proteome</keyword>
<comment type="subcellular location">
    <subcellularLocation>
        <location evidence="1 8">Cytoplasm</location>
    </subcellularLocation>
</comment>
<dbReference type="NCBIfam" id="TIGR02432">
    <property type="entry name" value="lysidine_TilS_N"/>
    <property type="match status" value="1"/>
</dbReference>
<dbReference type="HAMAP" id="MF_01161">
    <property type="entry name" value="tRNA_Ile_lys_synt"/>
    <property type="match status" value="1"/>
</dbReference>
<dbReference type="Proteomes" id="UP000474778">
    <property type="component" value="Unassembled WGS sequence"/>
</dbReference>
<evidence type="ECO:0000313" key="11">
    <source>
        <dbReference type="Proteomes" id="UP000474778"/>
    </source>
</evidence>
<feature type="domain" description="Lysidine-tRNA(Ile) synthetase C-terminal" evidence="9">
    <location>
        <begin position="392"/>
        <end position="466"/>
    </location>
</feature>
<comment type="caution">
    <text evidence="10">The sequence shown here is derived from an EMBL/GenBank/DDBJ whole genome shotgun (WGS) entry which is preliminary data.</text>
</comment>
<keyword evidence="4 8" id="KW-0819">tRNA processing</keyword>
<protein>
    <recommendedName>
        <fullName evidence="8">tRNA(Ile)-lysidine synthase</fullName>
        <ecNumber evidence="8">6.3.4.19</ecNumber>
    </recommendedName>
    <alternativeName>
        <fullName evidence="8">tRNA(Ile)-2-lysyl-cytidine synthase</fullName>
    </alternativeName>
    <alternativeName>
        <fullName evidence="8">tRNA(Ile)-lysidine synthetase</fullName>
    </alternativeName>
</protein>
<keyword evidence="2 8" id="KW-0963">Cytoplasm</keyword>
<evidence type="ECO:0000256" key="1">
    <source>
        <dbReference type="ARBA" id="ARBA00004496"/>
    </source>
</evidence>
<dbReference type="PANTHER" id="PTHR43033:SF1">
    <property type="entry name" value="TRNA(ILE)-LYSIDINE SYNTHASE-RELATED"/>
    <property type="match status" value="1"/>
</dbReference>
<evidence type="ECO:0000313" key="10">
    <source>
        <dbReference type="EMBL" id="MXR68287.1"/>
    </source>
</evidence>
<dbReference type="SUPFAM" id="SSF56037">
    <property type="entry name" value="PheT/TilS domain"/>
    <property type="match status" value="1"/>
</dbReference>
<comment type="function">
    <text evidence="8">Ligates lysine onto the cytidine present at position 34 of the AUA codon-specific tRNA(Ile) that contains the anticodon CAU, in an ATP-dependent manner. Cytidine is converted to lysidine, thus changing the amino acid specificity of the tRNA from methionine to isoleucine.</text>
</comment>
<dbReference type="GO" id="GO:0005524">
    <property type="term" value="F:ATP binding"/>
    <property type="evidence" value="ECO:0007669"/>
    <property type="project" value="UniProtKB-UniRule"/>
</dbReference>
<dbReference type="GO" id="GO:0032267">
    <property type="term" value="F:tRNA(Ile)-lysidine synthase activity"/>
    <property type="evidence" value="ECO:0007669"/>
    <property type="project" value="UniProtKB-EC"/>
</dbReference>
<dbReference type="SUPFAM" id="SSF82829">
    <property type="entry name" value="MesJ substrate recognition domain-like"/>
    <property type="match status" value="1"/>
</dbReference>
<name>A0A6L7HVB8_9GAMM</name>
<evidence type="ECO:0000256" key="8">
    <source>
        <dbReference type="HAMAP-Rule" id="MF_01161"/>
    </source>
</evidence>
<dbReference type="SMART" id="SM00977">
    <property type="entry name" value="TilS_C"/>
    <property type="match status" value="1"/>
</dbReference>
<comment type="catalytic activity">
    <reaction evidence="7 8">
        <text>cytidine(34) in tRNA(Ile2) + L-lysine + ATP = lysidine(34) in tRNA(Ile2) + AMP + diphosphate + H(+)</text>
        <dbReference type="Rhea" id="RHEA:43744"/>
        <dbReference type="Rhea" id="RHEA-COMP:10625"/>
        <dbReference type="Rhea" id="RHEA-COMP:10670"/>
        <dbReference type="ChEBI" id="CHEBI:15378"/>
        <dbReference type="ChEBI" id="CHEBI:30616"/>
        <dbReference type="ChEBI" id="CHEBI:32551"/>
        <dbReference type="ChEBI" id="CHEBI:33019"/>
        <dbReference type="ChEBI" id="CHEBI:82748"/>
        <dbReference type="ChEBI" id="CHEBI:83665"/>
        <dbReference type="ChEBI" id="CHEBI:456215"/>
        <dbReference type="EC" id="6.3.4.19"/>
    </reaction>
</comment>
<dbReference type="InterPro" id="IPR014729">
    <property type="entry name" value="Rossmann-like_a/b/a_fold"/>
</dbReference>
<dbReference type="CDD" id="cd01992">
    <property type="entry name" value="TilS_N"/>
    <property type="match status" value="1"/>
</dbReference>
<dbReference type="EC" id="6.3.4.19" evidence="8"/>
<dbReference type="Pfam" id="PF09179">
    <property type="entry name" value="TilS"/>
    <property type="match status" value="1"/>
</dbReference>
<dbReference type="InterPro" id="IPR012795">
    <property type="entry name" value="tRNA_Ile_lys_synt_N"/>
</dbReference>